<reference evidence="2" key="1">
    <citation type="journal article" date="2021" name="Nat. Commun.">
        <title>Genetic determinants of endophytism in the Arabidopsis root mycobiome.</title>
        <authorList>
            <person name="Mesny F."/>
            <person name="Miyauchi S."/>
            <person name="Thiergart T."/>
            <person name="Pickel B."/>
            <person name="Atanasova L."/>
            <person name="Karlsson M."/>
            <person name="Huettel B."/>
            <person name="Barry K.W."/>
            <person name="Haridas S."/>
            <person name="Chen C."/>
            <person name="Bauer D."/>
            <person name="Andreopoulos W."/>
            <person name="Pangilinan J."/>
            <person name="LaButti K."/>
            <person name="Riley R."/>
            <person name="Lipzen A."/>
            <person name="Clum A."/>
            <person name="Drula E."/>
            <person name="Henrissat B."/>
            <person name="Kohler A."/>
            <person name="Grigoriev I.V."/>
            <person name="Martin F.M."/>
            <person name="Hacquard S."/>
        </authorList>
    </citation>
    <scope>NUCLEOTIDE SEQUENCE</scope>
    <source>
        <strain evidence="2">MPI-SDFR-AT-0073</strain>
    </source>
</reference>
<sequence>MDPGNTTNFTSTVHRTSYDAISSSRKELDKTHKTVLITGGATGIGKAIAHSFIAASATAVIIVGRRVDVLREAAAELEKYAREAEKSTKIITRSCNVASTSETSTLWDEFASAGITVDVLVSNAAKFTEPNTMFELGIDEIWTQFETNVKGPMFFAERFYKQPGDDQRFLVNVTSQVIHQFYHPIIHARPAYSLTKASGTLAYQLLANSVAPDRLQIVSFHPGLIFGAGLEAVGLTKDMLPFDEVELPGDFAVWAASKEAEFLHGRFVWASWDVVELSGGAIRERIDRDPYFLRVGVVGLEGSNRA</sequence>
<dbReference type="GO" id="GO:0006633">
    <property type="term" value="P:fatty acid biosynthetic process"/>
    <property type="evidence" value="ECO:0007669"/>
    <property type="project" value="TreeGrafter"/>
</dbReference>
<keyword evidence="3" id="KW-1185">Reference proteome</keyword>
<accession>A0A9P8UKR5</accession>
<dbReference type="GeneID" id="70134775"/>
<evidence type="ECO:0000313" key="3">
    <source>
        <dbReference type="Proteomes" id="UP000758603"/>
    </source>
</evidence>
<dbReference type="PANTHER" id="PTHR42760">
    <property type="entry name" value="SHORT-CHAIN DEHYDROGENASES/REDUCTASES FAMILY MEMBER"/>
    <property type="match status" value="1"/>
</dbReference>
<dbReference type="OrthoDB" id="1933717at2759"/>
<dbReference type="EMBL" id="JAGPXC010000004">
    <property type="protein sequence ID" value="KAH6653790.1"/>
    <property type="molecule type" value="Genomic_DNA"/>
</dbReference>
<comment type="caution">
    <text evidence="2">The sequence shown here is derived from an EMBL/GenBank/DDBJ whole genome shotgun (WGS) entry which is preliminary data.</text>
</comment>
<dbReference type="AlphaFoldDB" id="A0A9P8UKR5"/>
<gene>
    <name evidence="2" type="ORF">BKA67DRAFT_645615</name>
</gene>
<dbReference type="Gene3D" id="3.40.50.720">
    <property type="entry name" value="NAD(P)-binding Rossmann-like Domain"/>
    <property type="match status" value="1"/>
</dbReference>
<dbReference type="InterPro" id="IPR002347">
    <property type="entry name" value="SDR_fam"/>
</dbReference>
<proteinExistence type="inferred from homology"/>
<dbReference type="RefSeq" id="XP_045958060.1">
    <property type="nucleotide sequence ID" value="XM_046105884.1"/>
</dbReference>
<protein>
    <submittedName>
        <fullName evidence="2">Short-chain dehydrogenase</fullName>
    </submittedName>
</protein>
<dbReference type="PANTHER" id="PTHR42760:SF122">
    <property type="entry name" value="NAD(P)-BINDING PROTEIN"/>
    <property type="match status" value="1"/>
</dbReference>
<dbReference type="PRINTS" id="PR00081">
    <property type="entry name" value="GDHRDH"/>
</dbReference>
<evidence type="ECO:0000313" key="2">
    <source>
        <dbReference type="EMBL" id="KAH6653790.1"/>
    </source>
</evidence>
<dbReference type="Proteomes" id="UP000758603">
    <property type="component" value="Unassembled WGS sequence"/>
</dbReference>
<dbReference type="CDD" id="cd05233">
    <property type="entry name" value="SDR_c"/>
    <property type="match status" value="1"/>
</dbReference>
<dbReference type="InterPro" id="IPR036291">
    <property type="entry name" value="NAD(P)-bd_dom_sf"/>
</dbReference>
<dbReference type="SUPFAM" id="SSF51735">
    <property type="entry name" value="NAD(P)-binding Rossmann-fold domains"/>
    <property type="match status" value="1"/>
</dbReference>
<dbReference type="GO" id="GO:0016616">
    <property type="term" value="F:oxidoreductase activity, acting on the CH-OH group of donors, NAD or NADP as acceptor"/>
    <property type="evidence" value="ECO:0007669"/>
    <property type="project" value="TreeGrafter"/>
</dbReference>
<organism evidence="2 3">
    <name type="scientific">Truncatella angustata</name>
    <dbReference type="NCBI Taxonomy" id="152316"/>
    <lineage>
        <taxon>Eukaryota</taxon>
        <taxon>Fungi</taxon>
        <taxon>Dikarya</taxon>
        <taxon>Ascomycota</taxon>
        <taxon>Pezizomycotina</taxon>
        <taxon>Sordariomycetes</taxon>
        <taxon>Xylariomycetidae</taxon>
        <taxon>Amphisphaeriales</taxon>
        <taxon>Sporocadaceae</taxon>
        <taxon>Truncatella</taxon>
    </lineage>
</organism>
<dbReference type="Pfam" id="PF00106">
    <property type="entry name" value="adh_short"/>
    <property type="match status" value="1"/>
</dbReference>
<evidence type="ECO:0000256" key="1">
    <source>
        <dbReference type="ARBA" id="ARBA00006484"/>
    </source>
</evidence>
<dbReference type="GO" id="GO:0048038">
    <property type="term" value="F:quinone binding"/>
    <property type="evidence" value="ECO:0007669"/>
    <property type="project" value="TreeGrafter"/>
</dbReference>
<comment type="similarity">
    <text evidence="1">Belongs to the short-chain dehydrogenases/reductases (SDR) family.</text>
</comment>
<name>A0A9P8UKR5_9PEZI</name>